<evidence type="ECO:0000313" key="3">
    <source>
        <dbReference type="Proteomes" id="UP000799770"/>
    </source>
</evidence>
<feature type="compositionally biased region" description="Polar residues" evidence="1">
    <location>
        <begin position="1"/>
        <end position="11"/>
    </location>
</feature>
<keyword evidence="3" id="KW-1185">Reference proteome</keyword>
<feature type="region of interest" description="Disordered" evidence="1">
    <location>
        <begin position="1"/>
        <end position="52"/>
    </location>
</feature>
<dbReference type="AlphaFoldDB" id="A0A6A5YU75"/>
<gene>
    <name evidence="2" type="ORF">BDV96DRAFT_651627</name>
</gene>
<sequence>MPDYATSTGDSGNRDRRPPKLVAGEVTRKSSTQNNEDESFDPPPRFNGRRRRAGKWFLDQDPLVANNIQEDSNADPTLQELPGLRLESTSSQSTTTVSTHDEANPLAAPVGWRRFLGFLHEDYLDDPDIILGPLCKACFDNGNVQDCGLELRGLTGLGFTRLGDTK</sequence>
<accession>A0A6A5YU75</accession>
<reference evidence="2" key="1">
    <citation type="journal article" date="2020" name="Stud. Mycol.">
        <title>101 Dothideomycetes genomes: a test case for predicting lifestyles and emergence of pathogens.</title>
        <authorList>
            <person name="Haridas S."/>
            <person name="Albert R."/>
            <person name="Binder M."/>
            <person name="Bloem J."/>
            <person name="Labutti K."/>
            <person name="Salamov A."/>
            <person name="Andreopoulos B."/>
            <person name="Baker S."/>
            <person name="Barry K."/>
            <person name="Bills G."/>
            <person name="Bluhm B."/>
            <person name="Cannon C."/>
            <person name="Castanera R."/>
            <person name="Culley D."/>
            <person name="Daum C."/>
            <person name="Ezra D."/>
            <person name="Gonzalez J."/>
            <person name="Henrissat B."/>
            <person name="Kuo A."/>
            <person name="Liang C."/>
            <person name="Lipzen A."/>
            <person name="Lutzoni F."/>
            <person name="Magnuson J."/>
            <person name="Mondo S."/>
            <person name="Nolan M."/>
            <person name="Ohm R."/>
            <person name="Pangilinan J."/>
            <person name="Park H.-J."/>
            <person name="Ramirez L."/>
            <person name="Alfaro M."/>
            <person name="Sun H."/>
            <person name="Tritt A."/>
            <person name="Yoshinaga Y."/>
            <person name="Zwiers L.-H."/>
            <person name="Turgeon B."/>
            <person name="Goodwin S."/>
            <person name="Spatafora J."/>
            <person name="Crous P."/>
            <person name="Grigoriev I."/>
        </authorList>
    </citation>
    <scope>NUCLEOTIDE SEQUENCE</scope>
    <source>
        <strain evidence="2">CBS 627.86</strain>
    </source>
</reference>
<evidence type="ECO:0000313" key="2">
    <source>
        <dbReference type="EMBL" id="KAF2109648.1"/>
    </source>
</evidence>
<proteinExistence type="predicted"/>
<evidence type="ECO:0000256" key="1">
    <source>
        <dbReference type="SAM" id="MobiDB-lite"/>
    </source>
</evidence>
<dbReference type="OrthoDB" id="4725058at2759"/>
<dbReference type="EMBL" id="ML977341">
    <property type="protein sequence ID" value="KAF2109648.1"/>
    <property type="molecule type" value="Genomic_DNA"/>
</dbReference>
<protein>
    <submittedName>
        <fullName evidence="2">Uncharacterized protein</fullName>
    </submittedName>
</protein>
<name>A0A6A5YU75_9PLEO</name>
<dbReference type="Proteomes" id="UP000799770">
    <property type="component" value="Unassembled WGS sequence"/>
</dbReference>
<organism evidence="2 3">
    <name type="scientific">Lophiotrema nucula</name>
    <dbReference type="NCBI Taxonomy" id="690887"/>
    <lineage>
        <taxon>Eukaryota</taxon>
        <taxon>Fungi</taxon>
        <taxon>Dikarya</taxon>
        <taxon>Ascomycota</taxon>
        <taxon>Pezizomycotina</taxon>
        <taxon>Dothideomycetes</taxon>
        <taxon>Pleosporomycetidae</taxon>
        <taxon>Pleosporales</taxon>
        <taxon>Lophiotremataceae</taxon>
        <taxon>Lophiotrema</taxon>
    </lineage>
</organism>